<comment type="caution">
    <text evidence="6">The sequence shown here is derived from an EMBL/GenBank/DDBJ whole genome shotgun (WGS) entry which is preliminary data.</text>
</comment>
<feature type="compositionally biased region" description="Basic and acidic residues" evidence="3">
    <location>
        <begin position="13"/>
        <end position="23"/>
    </location>
</feature>
<dbReference type="InterPro" id="IPR002501">
    <property type="entry name" value="PsdUridine_synth_N"/>
</dbReference>
<dbReference type="SUPFAM" id="SSF55120">
    <property type="entry name" value="Pseudouridine synthase"/>
    <property type="match status" value="1"/>
</dbReference>
<dbReference type="CDD" id="cd21148">
    <property type="entry name" value="PUA_Cbf5"/>
    <property type="match status" value="1"/>
</dbReference>
<dbReference type="InterPro" id="IPR015947">
    <property type="entry name" value="PUA-like_sf"/>
</dbReference>
<feature type="region of interest" description="Disordered" evidence="3">
    <location>
        <begin position="407"/>
        <end position="588"/>
    </location>
</feature>
<feature type="compositionally biased region" description="Polar residues" evidence="3">
    <location>
        <begin position="407"/>
        <end position="416"/>
    </location>
</feature>
<dbReference type="NCBIfam" id="TIGR00451">
    <property type="entry name" value="unchar_dom_2"/>
    <property type="match status" value="1"/>
</dbReference>
<dbReference type="InterPro" id="IPR004802">
    <property type="entry name" value="tRNA_PsdUridine_synth_B_fam"/>
</dbReference>
<reference evidence="6 7" key="1">
    <citation type="submission" date="2015-12" db="EMBL/GenBank/DDBJ databases">
        <title>Dictyostelia acquired genes for synthesis and detection of signals that induce cell-type specialization by lateral gene transfer from prokaryotes.</title>
        <authorList>
            <person name="Gloeckner G."/>
            <person name="Schaap P."/>
        </authorList>
    </citation>
    <scope>NUCLEOTIDE SEQUENCE [LARGE SCALE GENOMIC DNA]</scope>
    <source>
        <strain evidence="6 7">TK</strain>
    </source>
</reference>
<dbReference type="AlphaFoldDB" id="A0A151Z759"/>
<dbReference type="OrthoDB" id="10250002at2759"/>
<dbReference type="Pfam" id="PF01472">
    <property type="entry name" value="PUA"/>
    <property type="match status" value="1"/>
</dbReference>
<dbReference type="InParanoid" id="A0A151Z759"/>
<feature type="domain" description="Dyskerin-like" evidence="5">
    <location>
        <begin position="28"/>
        <end position="86"/>
    </location>
</feature>
<dbReference type="Gene3D" id="2.30.130.10">
    <property type="entry name" value="PUA domain"/>
    <property type="match status" value="1"/>
</dbReference>
<dbReference type="Pfam" id="PF01509">
    <property type="entry name" value="TruB_N"/>
    <property type="match status" value="1"/>
</dbReference>
<dbReference type="InterPro" id="IPR036974">
    <property type="entry name" value="PUA_sf"/>
</dbReference>
<dbReference type="SMART" id="SM01136">
    <property type="entry name" value="DKCLD"/>
    <property type="match status" value="1"/>
</dbReference>
<dbReference type="GO" id="GO:0031118">
    <property type="term" value="P:rRNA pseudouridine synthesis"/>
    <property type="evidence" value="ECO:0007669"/>
    <property type="project" value="TreeGrafter"/>
</dbReference>
<evidence type="ECO:0000256" key="1">
    <source>
        <dbReference type="ARBA" id="ARBA00008999"/>
    </source>
</evidence>
<sequence length="588" mass="65827">MSKKSSSSSKVSNETEHQIKPEKTPVLDTSKWPLLLKNYDQLLVRSGHYTPIPNGHSPLKRPIGEYIKYGIINLDKPSNPSSHEVVAWIRDILRVKKTGHSGTLDPAVTGCLIVCVEIATRLVKSQQGAGKEYVGIVKLHSDIESESQLSAAVETLRGAVFQRPPQKSAVKKRLRVRTIHQSKLVEFDKEKNLGLIWVDCEAGTYIRTLCVHIGLLLGVGGHMAELRRVRSGIMSEKEGQVTMHDIKDAQYEYDNSKDETYLRRVIQPLETILKSYKRIVVKDSAINAICYGAKLMIPGLLRYEQDIEAQEEVVLITTKGEAIAIGIAQMTTANMATCDHGVVATIKRVIMDRDVYPAKWGLGPKAKAKKQMIADGKLDKFGKPNENTPSDWSNSYVYYTTVAEQTGLTTPSNGHSESMAVDTPSKKSSDAMSVDTPSKKSSKDSDDEKEEKKEKKSSKKSKDSDDEKKEKKSSKKDKEEKKSSKKSKDSDDEKEDDKKSKKSSKKSKDSDDEKEDKKEKKSSKKSSKSEDKEEKKSSKKSSKKSKDSDDEKEDKKEKKSSKDKKRTAEEAEVDSEDKDKKKKKSSKN</sequence>
<evidence type="ECO:0000259" key="4">
    <source>
        <dbReference type="SMART" id="SM00359"/>
    </source>
</evidence>
<dbReference type="NCBIfam" id="TIGR00425">
    <property type="entry name" value="CBF5"/>
    <property type="match status" value="1"/>
</dbReference>
<dbReference type="InterPro" id="IPR020103">
    <property type="entry name" value="PsdUridine_synth_cat_dom_sf"/>
</dbReference>
<dbReference type="InterPro" id="IPR012960">
    <property type="entry name" value="Dyskerin-like"/>
</dbReference>
<evidence type="ECO:0000259" key="5">
    <source>
        <dbReference type="SMART" id="SM01136"/>
    </source>
</evidence>
<feature type="compositionally biased region" description="Basic and acidic residues" evidence="3">
    <location>
        <begin position="506"/>
        <end position="519"/>
    </location>
</feature>
<feature type="compositionally biased region" description="Basic and acidic residues" evidence="3">
    <location>
        <begin position="527"/>
        <end position="536"/>
    </location>
</feature>
<dbReference type="OMA" id="VMDSMWS"/>
<dbReference type="GO" id="GO:0031120">
    <property type="term" value="P:snRNA pseudouridine synthesis"/>
    <property type="evidence" value="ECO:0007669"/>
    <property type="project" value="TreeGrafter"/>
</dbReference>
<dbReference type="PROSITE" id="PS50890">
    <property type="entry name" value="PUA"/>
    <property type="match status" value="1"/>
</dbReference>
<dbReference type="GO" id="GO:0003723">
    <property type="term" value="F:RNA binding"/>
    <property type="evidence" value="ECO:0007669"/>
    <property type="project" value="InterPro"/>
</dbReference>
<evidence type="ECO:0000313" key="7">
    <source>
        <dbReference type="Proteomes" id="UP000076078"/>
    </source>
</evidence>
<dbReference type="InterPro" id="IPR004521">
    <property type="entry name" value="Uncharacterised_CHP00451"/>
</dbReference>
<dbReference type="InterPro" id="IPR002478">
    <property type="entry name" value="PUA"/>
</dbReference>
<feature type="compositionally biased region" description="Basic and acidic residues" evidence="3">
    <location>
        <begin position="544"/>
        <end position="557"/>
    </location>
</feature>
<evidence type="ECO:0000313" key="6">
    <source>
        <dbReference type="EMBL" id="KYQ89624.1"/>
    </source>
</evidence>
<name>A0A151Z759_TIELA</name>
<dbReference type="CDD" id="cd02572">
    <property type="entry name" value="PseudoU_synth_hDyskerin"/>
    <property type="match status" value="1"/>
</dbReference>
<dbReference type="PANTHER" id="PTHR23127">
    <property type="entry name" value="CENTROMERE/MICROTUBULE BINDING PROTEIN CBF5"/>
    <property type="match status" value="1"/>
</dbReference>
<dbReference type="GO" id="GO:1990481">
    <property type="term" value="P:mRNA pseudouridine synthesis"/>
    <property type="evidence" value="ECO:0007669"/>
    <property type="project" value="TreeGrafter"/>
</dbReference>
<dbReference type="STRING" id="361077.A0A151Z759"/>
<feature type="region of interest" description="Disordered" evidence="3">
    <location>
        <begin position="1"/>
        <end position="23"/>
    </location>
</feature>
<accession>A0A151Z759</accession>
<dbReference type="InterPro" id="IPR032819">
    <property type="entry name" value="TruB_C"/>
</dbReference>
<dbReference type="GO" id="GO:0031429">
    <property type="term" value="C:box H/ACA snoRNP complex"/>
    <property type="evidence" value="ECO:0007669"/>
    <property type="project" value="TreeGrafter"/>
</dbReference>
<organism evidence="6 7">
    <name type="scientific">Tieghemostelium lacteum</name>
    <name type="common">Slime mold</name>
    <name type="synonym">Dictyostelium lacteum</name>
    <dbReference type="NCBI Taxonomy" id="361077"/>
    <lineage>
        <taxon>Eukaryota</taxon>
        <taxon>Amoebozoa</taxon>
        <taxon>Evosea</taxon>
        <taxon>Eumycetozoa</taxon>
        <taxon>Dictyostelia</taxon>
        <taxon>Dictyosteliales</taxon>
        <taxon>Raperosteliaceae</taxon>
        <taxon>Tieghemostelium</taxon>
    </lineage>
</organism>
<dbReference type="FunFam" id="3.30.2350.10:FF:000001">
    <property type="entry name" value="H/ACA ribonucleoprotein complex subunit CBF5"/>
    <property type="match status" value="1"/>
</dbReference>
<dbReference type="FunCoup" id="A0A151Z759">
    <property type="interactions" value="1017"/>
</dbReference>
<feature type="domain" description="PUA" evidence="4">
    <location>
        <begin position="277"/>
        <end position="351"/>
    </location>
</feature>
<feature type="compositionally biased region" description="Basic and acidic residues" evidence="3">
    <location>
        <begin position="437"/>
        <end position="499"/>
    </location>
</feature>
<keyword evidence="7" id="KW-1185">Reference proteome</keyword>
<feature type="compositionally biased region" description="Low complexity" evidence="3">
    <location>
        <begin position="1"/>
        <end position="12"/>
    </location>
</feature>
<gene>
    <name evidence="6" type="ORF">DLAC_09588</name>
</gene>
<dbReference type="EMBL" id="LODT01000039">
    <property type="protein sequence ID" value="KYQ89624.1"/>
    <property type="molecule type" value="Genomic_DNA"/>
</dbReference>
<keyword evidence="2" id="KW-0413">Isomerase</keyword>
<dbReference type="SMART" id="SM00359">
    <property type="entry name" value="PUA"/>
    <property type="match status" value="1"/>
</dbReference>
<proteinExistence type="inferred from homology"/>
<evidence type="ECO:0000256" key="2">
    <source>
        <dbReference type="ARBA" id="ARBA00023235"/>
    </source>
</evidence>
<evidence type="ECO:0000256" key="3">
    <source>
        <dbReference type="SAM" id="MobiDB-lite"/>
    </source>
</evidence>
<dbReference type="NCBIfam" id="NF003280">
    <property type="entry name" value="PRK04270.1"/>
    <property type="match status" value="1"/>
</dbReference>
<protein>
    <submittedName>
        <fullName evidence="6">Pseudouridine synthase family protein</fullName>
    </submittedName>
</protein>
<dbReference type="Proteomes" id="UP000076078">
    <property type="component" value="Unassembled WGS sequence"/>
</dbReference>
<dbReference type="GO" id="GO:0009982">
    <property type="term" value="F:pseudouridine synthase activity"/>
    <property type="evidence" value="ECO:0007669"/>
    <property type="project" value="InterPro"/>
</dbReference>
<dbReference type="Pfam" id="PF08068">
    <property type="entry name" value="DKCLD"/>
    <property type="match status" value="1"/>
</dbReference>
<dbReference type="Pfam" id="PF16198">
    <property type="entry name" value="TruB_C_2"/>
    <property type="match status" value="1"/>
</dbReference>
<dbReference type="SUPFAM" id="SSF88697">
    <property type="entry name" value="PUA domain-like"/>
    <property type="match status" value="1"/>
</dbReference>
<dbReference type="Gene3D" id="3.30.2350.10">
    <property type="entry name" value="Pseudouridine synthase"/>
    <property type="match status" value="1"/>
</dbReference>
<comment type="similarity">
    <text evidence="1">Belongs to the pseudouridine synthase TruB family.</text>
</comment>
<dbReference type="GO" id="GO:0000495">
    <property type="term" value="P:box H/ACA sno(s)RNA 3'-end processing"/>
    <property type="evidence" value="ECO:0007669"/>
    <property type="project" value="TreeGrafter"/>
</dbReference>
<dbReference type="PANTHER" id="PTHR23127:SF0">
    <property type="entry name" value="H_ACA RIBONUCLEOPROTEIN COMPLEX SUBUNIT DKC1"/>
    <property type="match status" value="1"/>
</dbReference>